<name>A0ABP4L178_9ACTN</name>
<feature type="domain" description="Aminoglycoside phosphotransferase" evidence="1">
    <location>
        <begin position="24"/>
        <end position="256"/>
    </location>
</feature>
<gene>
    <name evidence="2" type="ORF">GCM10009741_10740</name>
</gene>
<dbReference type="InterPro" id="IPR011009">
    <property type="entry name" value="Kinase-like_dom_sf"/>
</dbReference>
<dbReference type="Gene3D" id="3.90.1200.10">
    <property type="match status" value="1"/>
</dbReference>
<dbReference type="SUPFAM" id="SSF56112">
    <property type="entry name" value="Protein kinase-like (PK-like)"/>
    <property type="match status" value="1"/>
</dbReference>
<accession>A0ABP4L178</accession>
<sequence>MALSVGAGRIVRVDGFEAIAASAVPLTGGYGGETFAVSAAGEDAVLKLYAKRPGRAAVDAALLRLVRGLLPVPRVLDAQVDQVDGNPTYVLTERLPGVNLEIFLVDADDRQRERIGEQLGELLVRLSGMPFLTFGEFVGSGLAIESFGGDGLDEWLDRHVEALGLSRDQVENLRDVVAEAGDLTDSGVHRFCLVHSDFNPKNLLVDPATATVTGLIDWEFAHSGSPYGDLGNLLRFGGDPVLERAVLRVVRETGPDLGDRLVDRGRAADLWALIDLAARTGQNPVATAAHGLITRMADTGELSAGRPDPDVVH</sequence>
<dbReference type="Pfam" id="PF01636">
    <property type="entry name" value="APH"/>
    <property type="match status" value="1"/>
</dbReference>
<reference evidence="3" key="1">
    <citation type="journal article" date="2019" name="Int. J. Syst. Evol. Microbiol.">
        <title>The Global Catalogue of Microorganisms (GCM) 10K type strain sequencing project: providing services to taxonomists for standard genome sequencing and annotation.</title>
        <authorList>
            <consortium name="The Broad Institute Genomics Platform"/>
            <consortium name="The Broad Institute Genome Sequencing Center for Infectious Disease"/>
            <person name="Wu L."/>
            <person name="Ma J."/>
        </authorList>
    </citation>
    <scope>NUCLEOTIDE SEQUENCE [LARGE SCALE GENOMIC DNA]</scope>
    <source>
        <strain evidence="3">JCM 14303</strain>
    </source>
</reference>
<dbReference type="InterPro" id="IPR002575">
    <property type="entry name" value="Aminoglycoside_PTrfase"/>
</dbReference>
<dbReference type="PANTHER" id="PTHR21310">
    <property type="entry name" value="AMINOGLYCOSIDE PHOSPHOTRANSFERASE-RELATED-RELATED"/>
    <property type="match status" value="1"/>
</dbReference>
<keyword evidence="3" id="KW-1185">Reference proteome</keyword>
<evidence type="ECO:0000259" key="1">
    <source>
        <dbReference type="Pfam" id="PF01636"/>
    </source>
</evidence>
<dbReference type="InterPro" id="IPR051678">
    <property type="entry name" value="AGP_Transferase"/>
</dbReference>
<evidence type="ECO:0000313" key="2">
    <source>
        <dbReference type="EMBL" id="GAA1514302.1"/>
    </source>
</evidence>
<protein>
    <recommendedName>
        <fullName evidence="1">Aminoglycoside phosphotransferase domain-containing protein</fullName>
    </recommendedName>
</protein>
<evidence type="ECO:0000313" key="3">
    <source>
        <dbReference type="Proteomes" id="UP001500363"/>
    </source>
</evidence>
<comment type="caution">
    <text evidence="2">The sequence shown here is derived from an EMBL/GenBank/DDBJ whole genome shotgun (WGS) entry which is preliminary data.</text>
</comment>
<dbReference type="PANTHER" id="PTHR21310:SF15">
    <property type="entry name" value="AMINOGLYCOSIDE PHOSPHOTRANSFERASE DOMAIN-CONTAINING PROTEIN"/>
    <property type="match status" value="1"/>
</dbReference>
<organism evidence="2 3">
    <name type="scientific">Kribbella lupini</name>
    <dbReference type="NCBI Taxonomy" id="291602"/>
    <lineage>
        <taxon>Bacteria</taxon>
        <taxon>Bacillati</taxon>
        <taxon>Actinomycetota</taxon>
        <taxon>Actinomycetes</taxon>
        <taxon>Propionibacteriales</taxon>
        <taxon>Kribbellaceae</taxon>
        <taxon>Kribbella</taxon>
    </lineage>
</organism>
<dbReference type="Proteomes" id="UP001500363">
    <property type="component" value="Unassembled WGS sequence"/>
</dbReference>
<proteinExistence type="predicted"/>
<dbReference type="EMBL" id="BAAANC010000001">
    <property type="protein sequence ID" value="GAA1514302.1"/>
    <property type="molecule type" value="Genomic_DNA"/>
</dbReference>